<proteinExistence type="predicted"/>
<dbReference type="EMBL" id="CAJJDM010000053">
    <property type="protein sequence ID" value="CAD8074797.1"/>
    <property type="molecule type" value="Genomic_DNA"/>
</dbReference>
<dbReference type="Proteomes" id="UP000688137">
    <property type="component" value="Unassembled WGS sequence"/>
</dbReference>
<comment type="caution">
    <text evidence="1">The sequence shown here is derived from an EMBL/GenBank/DDBJ whole genome shotgun (WGS) entry which is preliminary data.</text>
</comment>
<protein>
    <submittedName>
        <fullName evidence="1">Uncharacterized protein</fullName>
    </submittedName>
</protein>
<dbReference type="AlphaFoldDB" id="A0A8S1M447"/>
<evidence type="ECO:0000313" key="2">
    <source>
        <dbReference type="Proteomes" id="UP000688137"/>
    </source>
</evidence>
<sequence length="126" mass="14795">MGLICSSSNHKSNKSQLQEIKFPLLIAENFIKIIGQLQLSDEVIGNLRYNLNQLIIMRSKLAHCIARLQKRYSDYLLLDLENELQTLLNTVETVLQDSQLKIQFPTIELYLLEQLELHRYHMKQQL</sequence>
<evidence type="ECO:0000313" key="1">
    <source>
        <dbReference type="EMBL" id="CAD8074797.1"/>
    </source>
</evidence>
<name>A0A8S1M447_PARPR</name>
<keyword evidence="2" id="KW-1185">Reference proteome</keyword>
<accession>A0A8S1M447</accession>
<organism evidence="1 2">
    <name type="scientific">Paramecium primaurelia</name>
    <dbReference type="NCBI Taxonomy" id="5886"/>
    <lineage>
        <taxon>Eukaryota</taxon>
        <taxon>Sar</taxon>
        <taxon>Alveolata</taxon>
        <taxon>Ciliophora</taxon>
        <taxon>Intramacronucleata</taxon>
        <taxon>Oligohymenophorea</taxon>
        <taxon>Peniculida</taxon>
        <taxon>Parameciidae</taxon>
        <taxon>Paramecium</taxon>
    </lineage>
</organism>
<reference evidence="1" key="1">
    <citation type="submission" date="2021-01" db="EMBL/GenBank/DDBJ databases">
        <authorList>
            <consortium name="Genoscope - CEA"/>
            <person name="William W."/>
        </authorList>
    </citation>
    <scope>NUCLEOTIDE SEQUENCE</scope>
</reference>
<dbReference type="OMA" id="HRYHMKQ"/>
<gene>
    <name evidence="1" type="ORF">PPRIM_AZ9-3.1.T0530158</name>
</gene>